<proteinExistence type="predicted"/>
<dbReference type="AlphaFoldDB" id="A0AAD6V1A6"/>
<accession>A0AAD6V1A6</accession>
<dbReference type="EMBL" id="JARJCW010000074">
    <property type="protein sequence ID" value="KAJ7198161.1"/>
    <property type="molecule type" value="Genomic_DNA"/>
</dbReference>
<name>A0AAD6V1A6_9AGAR</name>
<protein>
    <submittedName>
        <fullName evidence="1">Uncharacterized protein</fullName>
    </submittedName>
</protein>
<evidence type="ECO:0000313" key="2">
    <source>
        <dbReference type="Proteomes" id="UP001219525"/>
    </source>
</evidence>
<gene>
    <name evidence="1" type="ORF">GGX14DRAFT_402189</name>
</gene>
<dbReference type="Proteomes" id="UP001219525">
    <property type="component" value="Unassembled WGS sequence"/>
</dbReference>
<keyword evidence="2" id="KW-1185">Reference proteome</keyword>
<evidence type="ECO:0000313" key="1">
    <source>
        <dbReference type="EMBL" id="KAJ7198161.1"/>
    </source>
</evidence>
<organism evidence="1 2">
    <name type="scientific">Mycena pura</name>
    <dbReference type="NCBI Taxonomy" id="153505"/>
    <lineage>
        <taxon>Eukaryota</taxon>
        <taxon>Fungi</taxon>
        <taxon>Dikarya</taxon>
        <taxon>Basidiomycota</taxon>
        <taxon>Agaricomycotina</taxon>
        <taxon>Agaricomycetes</taxon>
        <taxon>Agaricomycetidae</taxon>
        <taxon>Agaricales</taxon>
        <taxon>Marasmiineae</taxon>
        <taxon>Mycenaceae</taxon>
        <taxon>Mycena</taxon>
    </lineage>
</organism>
<reference evidence="1" key="1">
    <citation type="submission" date="2023-03" db="EMBL/GenBank/DDBJ databases">
        <title>Massive genome expansion in bonnet fungi (Mycena s.s.) driven by repeated elements and novel gene families across ecological guilds.</title>
        <authorList>
            <consortium name="Lawrence Berkeley National Laboratory"/>
            <person name="Harder C.B."/>
            <person name="Miyauchi S."/>
            <person name="Viragh M."/>
            <person name="Kuo A."/>
            <person name="Thoen E."/>
            <person name="Andreopoulos B."/>
            <person name="Lu D."/>
            <person name="Skrede I."/>
            <person name="Drula E."/>
            <person name="Henrissat B."/>
            <person name="Morin E."/>
            <person name="Kohler A."/>
            <person name="Barry K."/>
            <person name="LaButti K."/>
            <person name="Morin E."/>
            <person name="Salamov A."/>
            <person name="Lipzen A."/>
            <person name="Mereny Z."/>
            <person name="Hegedus B."/>
            <person name="Baldrian P."/>
            <person name="Stursova M."/>
            <person name="Weitz H."/>
            <person name="Taylor A."/>
            <person name="Grigoriev I.V."/>
            <person name="Nagy L.G."/>
            <person name="Martin F."/>
            <person name="Kauserud H."/>
        </authorList>
    </citation>
    <scope>NUCLEOTIDE SEQUENCE</scope>
    <source>
        <strain evidence="1">9144</strain>
    </source>
</reference>
<comment type="caution">
    <text evidence="1">The sequence shown here is derived from an EMBL/GenBank/DDBJ whole genome shotgun (WGS) entry which is preliminary data.</text>
</comment>
<sequence length="176" mass="20515">MARFLQSAMQHWKRKRKLNCPYPHFLLPRLIDDVGSVYTGAERRFRPTRADPFQNSHGFFFLHHHRRAHPRPPPTAERVRVEAIATSETSWVVSGYGGYVSMGVIESMQKYVLRLNAISLLVQQDTANHTFVIVEPLPMFGRHQIKDPNQYGTAARYRRRFGPKCHVFFKKKKKPA</sequence>